<protein>
    <submittedName>
        <fullName evidence="1">Uncharacterized protein</fullName>
    </submittedName>
</protein>
<dbReference type="KEGG" id="mmn:midi_00171"/>
<evidence type="ECO:0000313" key="1">
    <source>
        <dbReference type="EMBL" id="AEI88491.1"/>
    </source>
</evidence>
<organism evidence="1 2">
    <name type="scientific">Midichloria mitochondrii (strain IricVA)</name>
    <dbReference type="NCBI Taxonomy" id="696127"/>
    <lineage>
        <taxon>Bacteria</taxon>
        <taxon>Pseudomonadati</taxon>
        <taxon>Pseudomonadota</taxon>
        <taxon>Alphaproteobacteria</taxon>
        <taxon>Rickettsiales</taxon>
        <taxon>Candidatus Midichloriaceae</taxon>
        <taxon>Candidatus Midichloria</taxon>
    </lineage>
</organism>
<dbReference type="HOGENOM" id="CLU_2771315_0_0_5"/>
<keyword evidence="2" id="KW-1185">Reference proteome</keyword>
<gene>
    <name evidence="1" type="ordered locus">midi_00171</name>
</gene>
<accession>F7XUZ2</accession>
<dbReference type="EMBL" id="CP002130">
    <property type="protein sequence ID" value="AEI88491.1"/>
    <property type="molecule type" value="Genomic_DNA"/>
</dbReference>
<proteinExistence type="predicted"/>
<dbReference type="Proteomes" id="UP000006639">
    <property type="component" value="Chromosome"/>
</dbReference>
<name>F7XUZ2_MIDMI</name>
<sequence length="69" mass="8062">MTYLDDILLLLAVGWQDPHQVKRGLTEEQFLAEKLRSDEEKNNIIEKFIDSAIMQSRQSSGRKLWGNAW</sequence>
<evidence type="ECO:0000313" key="2">
    <source>
        <dbReference type="Proteomes" id="UP000006639"/>
    </source>
</evidence>
<reference evidence="1 2" key="1">
    <citation type="journal article" date="2011" name="Mol. Biol. Evol.">
        <title>Phylogenomic evidence for the presence of a flagellum and cbb3 oxidase in the free-living mitochondrial ancestor.</title>
        <authorList>
            <person name="Sassera D."/>
            <person name="Lo N."/>
            <person name="Epis S."/>
            <person name="D'Auria G."/>
            <person name="Montagna M."/>
            <person name="Comandatore F."/>
            <person name="Horner D."/>
            <person name="Pereto J."/>
            <person name="Luciano A.M."/>
            <person name="Franciosi F."/>
            <person name="Ferri E."/>
            <person name="Crotti E."/>
            <person name="Bazzocchi C."/>
            <person name="Daffonchio D."/>
            <person name="Sacchi L."/>
            <person name="Moya A."/>
            <person name="Latorre A."/>
            <person name="Bandi C."/>
        </authorList>
    </citation>
    <scope>NUCLEOTIDE SEQUENCE [LARGE SCALE GENOMIC DNA]</scope>
    <source>
        <strain evidence="1 2">IricVA</strain>
    </source>
</reference>
<dbReference type="AlphaFoldDB" id="F7XUZ2"/>